<dbReference type="InterPro" id="IPR011990">
    <property type="entry name" value="TPR-like_helical_dom_sf"/>
</dbReference>
<evidence type="ECO:0000259" key="7">
    <source>
        <dbReference type="Pfam" id="PF14322"/>
    </source>
</evidence>
<feature type="domain" description="RagB/SusD" evidence="6">
    <location>
        <begin position="346"/>
        <end position="487"/>
    </location>
</feature>
<protein>
    <submittedName>
        <fullName evidence="8">Putative outer membrane starch-binding protein</fullName>
    </submittedName>
</protein>
<keyword evidence="4" id="KW-0472">Membrane</keyword>
<name>A0A2P8HDS8_CHINA</name>
<dbReference type="OrthoDB" id="926893at2"/>
<evidence type="ECO:0000256" key="2">
    <source>
        <dbReference type="ARBA" id="ARBA00006275"/>
    </source>
</evidence>
<gene>
    <name evidence="8" type="ORF">CLV51_106250</name>
</gene>
<evidence type="ECO:0000256" key="1">
    <source>
        <dbReference type="ARBA" id="ARBA00004442"/>
    </source>
</evidence>
<comment type="caution">
    <text evidence="8">The sequence shown here is derived from an EMBL/GenBank/DDBJ whole genome shotgun (WGS) entry which is preliminary data.</text>
</comment>
<comment type="subcellular location">
    <subcellularLocation>
        <location evidence="1">Cell outer membrane</location>
    </subcellularLocation>
</comment>
<keyword evidence="9" id="KW-1185">Reference proteome</keyword>
<comment type="similarity">
    <text evidence="2">Belongs to the SusD family.</text>
</comment>
<dbReference type="RefSeq" id="WP_106530661.1">
    <property type="nucleotide sequence ID" value="NZ_PYAW01000006.1"/>
</dbReference>
<proteinExistence type="inferred from homology"/>
<keyword evidence="5" id="KW-0998">Cell outer membrane</keyword>
<dbReference type="InterPro" id="IPR033985">
    <property type="entry name" value="SusD-like_N"/>
</dbReference>
<dbReference type="PROSITE" id="PS51257">
    <property type="entry name" value="PROKAR_LIPOPROTEIN"/>
    <property type="match status" value="1"/>
</dbReference>
<feature type="domain" description="SusD-like N-terminal" evidence="7">
    <location>
        <begin position="24"/>
        <end position="229"/>
    </location>
</feature>
<evidence type="ECO:0000256" key="5">
    <source>
        <dbReference type="ARBA" id="ARBA00023237"/>
    </source>
</evidence>
<evidence type="ECO:0000256" key="3">
    <source>
        <dbReference type="ARBA" id="ARBA00022729"/>
    </source>
</evidence>
<keyword evidence="3" id="KW-0732">Signal</keyword>
<dbReference type="InterPro" id="IPR012944">
    <property type="entry name" value="SusD_RagB_dom"/>
</dbReference>
<organism evidence="8 9">
    <name type="scientific">Chitinophaga niastensis</name>
    <dbReference type="NCBI Taxonomy" id="536980"/>
    <lineage>
        <taxon>Bacteria</taxon>
        <taxon>Pseudomonadati</taxon>
        <taxon>Bacteroidota</taxon>
        <taxon>Chitinophagia</taxon>
        <taxon>Chitinophagales</taxon>
        <taxon>Chitinophagaceae</taxon>
        <taxon>Chitinophaga</taxon>
    </lineage>
</organism>
<evidence type="ECO:0000256" key="4">
    <source>
        <dbReference type="ARBA" id="ARBA00023136"/>
    </source>
</evidence>
<dbReference type="GO" id="GO:0009279">
    <property type="term" value="C:cell outer membrane"/>
    <property type="evidence" value="ECO:0007669"/>
    <property type="project" value="UniProtKB-SubCell"/>
</dbReference>
<dbReference type="AlphaFoldDB" id="A0A2P8HDS8"/>
<dbReference type="EMBL" id="PYAW01000006">
    <property type="protein sequence ID" value="PSL44384.1"/>
    <property type="molecule type" value="Genomic_DNA"/>
</dbReference>
<evidence type="ECO:0000313" key="8">
    <source>
        <dbReference type="EMBL" id="PSL44384.1"/>
    </source>
</evidence>
<dbReference type="SUPFAM" id="SSF48452">
    <property type="entry name" value="TPR-like"/>
    <property type="match status" value="1"/>
</dbReference>
<evidence type="ECO:0000259" key="6">
    <source>
        <dbReference type="Pfam" id="PF07980"/>
    </source>
</evidence>
<sequence length="489" mass="56366">MHSKKWIWTLLLTGTCVLVSSCKKFLEVEPVDRLGANSFWKTQSDVESAVADTYGLIYDKLTYGPFHNINGDIRAGEFNGNWVVSFKAVAKNDLMNTTDLKNPERYKVYQLDDWYPYYQSIAACNIAIDRIPGVSSLSDADRKRYLAEVRFVRAFTYFYIVRIYGDVPLYTLPYDATARPRSSFIDVLKFCIKEMNEVKDDLPWQYDDPTNWGVRASRASAYALIANCYMWMAGFDKSNLQEYWKQAAEAALAVKNSGMFQLLPIEDFKKVFKGRTRESIFEFSVNKNYGTETKYVSLGQWTTHDPIVVYGSNSDCFYEANYLTRLYPPANPDKRRDLWFYLPYVNNTTAMFLKYSNVTNPQTFYFDDDMIIFRYSGVLLLGAEALANLNRDDEATALMNMVRDRAGALQYSPAEGNLKDAIFLEEQKELIGEGVRWYDLVRTGRVTDPAQCKNYLTPDQFKQGAWTWPISSAAQVNNPNIVLNKYWVK</sequence>
<evidence type="ECO:0000313" key="9">
    <source>
        <dbReference type="Proteomes" id="UP000240971"/>
    </source>
</evidence>
<accession>A0A2P8HDS8</accession>
<dbReference type="Proteomes" id="UP000240971">
    <property type="component" value="Unassembled WGS sequence"/>
</dbReference>
<dbReference type="Pfam" id="PF14322">
    <property type="entry name" value="SusD-like_3"/>
    <property type="match status" value="1"/>
</dbReference>
<dbReference type="Gene3D" id="1.25.40.390">
    <property type="match status" value="1"/>
</dbReference>
<dbReference type="Pfam" id="PF07980">
    <property type="entry name" value="SusD_RagB"/>
    <property type="match status" value="1"/>
</dbReference>
<dbReference type="CDD" id="cd08977">
    <property type="entry name" value="SusD"/>
    <property type="match status" value="1"/>
</dbReference>
<reference evidence="8 9" key="1">
    <citation type="submission" date="2018-03" db="EMBL/GenBank/DDBJ databases">
        <title>Genomic Encyclopedia of Archaeal and Bacterial Type Strains, Phase II (KMG-II): from individual species to whole genera.</title>
        <authorList>
            <person name="Goeker M."/>
        </authorList>
    </citation>
    <scope>NUCLEOTIDE SEQUENCE [LARGE SCALE GENOMIC DNA]</scope>
    <source>
        <strain evidence="8 9">DSM 24859</strain>
    </source>
</reference>